<feature type="transmembrane region" description="Helical" evidence="2">
    <location>
        <begin position="34"/>
        <end position="53"/>
    </location>
</feature>
<dbReference type="KEGG" id="smao:CAG99_05780"/>
<keyword evidence="2" id="KW-0812">Transmembrane</keyword>
<keyword evidence="2" id="KW-1133">Transmembrane helix</keyword>
<dbReference type="Proteomes" id="UP000194218">
    <property type="component" value="Chromosome"/>
</dbReference>
<feature type="transmembrane region" description="Helical" evidence="2">
    <location>
        <begin position="150"/>
        <end position="172"/>
    </location>
</feature>
<sequence length="214" mass="22702">MIVSFIVAAEIGFWLVLGAGLAVRYALRRPRLGGALLLCVPLIDVLLLTATALDLRRGAEPSGAHGLAALYLGFTVAYGHYLVRWADGHAAHRLAGGPRPRKPPRYGTARAVHEWRLWAMTLVAAAISLAVLQGMIWVVGDGERGDPLRAWQGTALRVLGIHGLIALSYSVWRKKAPEGEPAAGGFPEEGPGAAGGAPGERPGAVGRERESGRW</sequence>
<evidence type="ECO:0000256" key="1">
    <source>
        <dbReference type="SAM" id="MobiDB-lite"/>
    </source>
</evidence>
<accession>A0A1W7CUD4</accession>
<organism evidence="3 4">
    <name type="scientific">Streptomyces marincola</name>
    <dbReference type="NCBI Taxonomy" id="2878388"/>
    <lineage>
        <taxon>Bacteria</taxon>
        <taxon>Bacillati</taxon>
        <taxon>Actinomycetota</taxon>
        <taxon>Actinomycetes</taxon>
        <taxon>Kitasatosporales</taxon>
        <taxon>Streptomycetaceae</taxon>
        <taxon>Streptomyces</taxon>
    </lineage>
</organism>
<keyword evidence="2" id="KW-0472">Membrane</keyword>
<dbReference type="AlphaFoldDB" id="A0A1W7CUD4"/>
<evidence type="ECO:0000256" key="2">
    <source>
        <dbReference type="SAM" id="Phobius"/>
    </source>
</evidence>
<reference evidence="3 4" key="1">
    <citation type="submission" date="2017-05" db="EMBL/GenBank/DDBJ databases">
        <title>Complete genome sequence of Streptomyces sp. SCSIO 03032 revealed the diverse biosynthetic pathways for its bioactive secondary metabolites.</title>
        <authorList>
            <person name="Ma L."/>
            <person name="Zhu Y."/>
            <person name="Zhang W."/>
            <person name="Zhang G."/>
            <person name="Tian X."/>
            <person name="Zhang S."/>
            <person name="Zhang C."/>
        </authorList>
    </citation>
    <scope>NUCLEOTIDE SEQUENCE [LARGE SCALE GENOMIC DNA]</scope>
    <source>
        <strain evidence="3 4">SCSIO 03032</strain>
    </source>
</reference>
<feature type="transmembrane region" description="Helical" evidence="2">
    <location>
        <begin position="6"/>
        <end position="27"/>
    </location>
</feature>
<feature type="transmembrane region" description="Helical" evidence="2">
    <location>
        <begin position="65"/>
        <end position="83"/>
    </location>
</feature>
<feature type="region of interest" description="Disordered" evidence="1">
    <location>
        <begin position="177"/>
        <end position="214"/>
    </location>
</feature>
<evidence type="ECO:0000313" key="4">
    <source>
        <dbReference type="Proteomes" id="UP000194218"/>
    </source>
</evidence>
<feature type="compositionally biased region" description="Low complexity" evidence="1">
    <location>
        <begin position="179"/>
        <end position="191"/>
    </location>
</feature>
<dbReference type="EMBL" id="CP021121">
    <property type="protein sequence ID" value="ARQ68423.1"/>
    <property type="molecule type" value="Genomic_DNA"/>
</dbReference>
<keyword evidence="4" id="KW-1185">Reference proteome</keyword>
<dbReference type="RefSeq" id="WP_086157933.1">
    <property type="nucleotide sequence ID" value="NZ_CP021121.1"/>
</dbReference>
<dbReference type="OrthoDB" id="2082317at2"/>
<proteinExistence type="predicted"/>
<name>A0A1W7CUD4_9ACTN</name>
<protein>
    <submittedName>
        <fullName evidence="3">Uncharacterized protein</fullName>
    </submittedName>
</protein>
<feature type="transmembrane region" description="Helical" evidence="2">
    <location>
        <begin position="117"/>
        <end position="138"/>
    </location>
</feature>
<evidence type="ECO:0000313" key="3">
    <source>
        <dbReference type="EMBL" id="ARQ68423.1"/>
    </source>
</evidence>
<gene>
    <name evidence="3" type="ORF">CAG99_05780</name>
</gene>